<dbReference type="RefSeq" id="WP_192109198.1">
    <property type="nucleotide sequence ID" value="NZ_JACYXJ010000004.1"/>
</dbReference>
<evidence type="ECO:0000313" key="1">
    <source>
        <dbReference type="EMBL" id="MBD8876709.1"/>
    </source>
</evidence>
<comment type="caution">
    <text evidence="2">The sequence shown here is derived from an EMBL/GenBank/DDBJ whole genome shotgun (WGS) entry which is preliminary data.</text>
</comment>
<evidence type="ECO:0000313" key="2">
    <source>
        <dbReference type="EMBL" id="MBS8262608.1"/>
    </source>
</evidence>
<dbReference type="EMBL" id="JACYXJ010000004">
    <property type="protein sequence ID" value="MBD8876709.1"/>
    <property type="molecule type" value="Genomic_DNA"/>
</dbReference>
<dbReference type="EMBL" id="QTKU01000006">
    <property type="protein sequence ID" value="MBS8262608.1"/>
    <property type="molecule type" value="Genomic_DNA"/>
</dbReference>
<keyword evidence="3" id="KW-1185">Reference proteome</keyword>
<dbReference type="Proteomes" id="UP000615687">
    <property type="component" value="Unassembled WGS sequence"/>
</dbReference>
<accession>A0A944CIY4</accession>
<protein>
    <submittedName>
        <fullName evidence="2">Uncharacterized protein</fullName>
    </submittedName>
</protein>
<proteinExistence type="predicted"/>
<reference evidence="2" key="1">
    <citation type="submission" date="2018-08" db="EMBL/GenBank/DDBJ databases">
        <authorList>
            <person name="Jin W."/>
            <person name="Wang H."/>
            <person name="Yang Y."/>
            <person name="Li M."/>
            <person name="Liu J."/>
        </authorList>
    </citation>
    <scope>NUCLEOTIDE SEQUENCE</scope>
    <source>
        <strain evidence="2">AESS21</strain>
    </source>
</reference>
<name>A0A944CIY4_9HYPH</name>
<organism evidence="2 4">
    <name type="scientific">Roseibium polysiphoniae</name>
    <dbReference type="NCBI Taxonomy" id="2571221"/>
    <lineage>
        <taxon>Bacteria</taxon>
        <taxon>Pseudomonadati</taxon>
        <taxon>Pseudomonadota</taxon>
        <taxon>Alphaproteobacteria</taxon>
        <taxon>Hyphomicrobiales</taxon>
        <taxon>Stappiaceae</taxon>
        <taxon>Roseibium</taxon>
    </lineage>
</organism>
<sequence>MASWRPALREPDPMRAAIYDYIRNRSPQVYLEGGGAARALGRTSVVMSDGGPLNLDLTLTPLDTSMVGTRTAIVFGISGHVADTTAGYEVQGKVVLDRQTLAFLSIDASPTLLNRRG</sequence>
<gene>
    <name evidence="2" type="ORF">DYI23_20450</name>
    <name evidence="1" type="ORF">IG617_10470</name>
</gene>
<dbReference type="AlphaFoldDB" id="A0A944CIY4"/>
<reference evidence="2" key="3">
    <citation type="journal article" date="2021" name="Microorganisms">
        <title>Bacterial Dimethylsulfoniopropionate Biosynthesis in the East China Sea.</title>
        <authorList>
            <person name="Liu J."/>
            <person name="Zhang Y."/>
            <person name="Liu J."/>
            <person name="Zhong H."/>
            <person name="Williams B.T."/>
            <person name="Zheng Y."/>
            <person name="Curson A.R.J."/>
            <person name="Sun C."/>
            <person name="Sun H."/>
            <person name="Song D."/>
            <person name="Wagner Mackenzie B."/>
            <person name="Bermejo Martinez A."/>
            <person name="Todd J.D."/>
            <person name="Zhang X.H."/>
        </authorList>
    </citation>
    <scope>NUCLEOTIDE SEQUENCE</scope>
    <source>
        <strain evidence="2">AESS21</strain>
    </source>
</reference>
<dbReference type="Proteomes" id="UP000705379">
    <property type="component" value="Unassembled WGS sequence"/>
</dbReference>
<reference evidence="1 3" key="2">
    <citation type="submission" date="2020-09" db="EMBL/GenBank/DDBJ databases">
        <title>The genome sequence of type strain Labrenzia polysiphoniae KACC 19711.</title>
        <authorList>
            <person name="Liu Y."/>
        </authorList>
    </citation>
    <scope>NUCLEOTIDE SEQUENCE [LARGE SCALE GENOMIC DNA]</scope>
    <source>
        <strain evidence="1 3">KACC 19711</strain>
    </source>
</reference>
<evidence type="ECO:0000313" key="4">
    <source>
        <dbReference type="Proteomes" id="UP000705379"/>
    </source>
</evidence>
<evidence type="ECO:0000313" key="3">
    <source>
        <dbReference type="Proteomes" id="UP000615687"/>
    </source>
</evidence>